<dbReference type="NCBIfam" id="TIGR02532">
    <property type="entry name" value="IV_pilin_GFxxxE"/>
    <property type="match status" value="1"/>
</dbReference>
<comment type="caution">
    <text evidence="1">The sequence shown here is derived from an EMBL/GenBank/DDBJ whole genome shotgun (WGS) entry which is preliminary data.</text>
</comment>
<protein>
    <submittedName>
        <fullName evidence="1">Prepilin-type N-terminal cleavage/methylation domain-containing protein/prepilin-type processing-associated H-X9-DG protein</fullName>
    </submittedName>
</protein>
<dbReference type="PANTHER" id="PTHR30093">
    <property type="entry name" value="GENERAL SECRETION PATHWAY PROTEIN G"/>
    <property type="match status" value="1"/>
</dbReference>
<dbReference type="InterPro" id="IPR012902">
    <property type="entry name" value="N_methyl_site"/>
</dbReference>
<reference evidence="1 2" key="1">
    <citation type="submission" date="2018-04" db="EMBL/GenBank/DDBJ databases">
        <title>Genomic Encyclopedia of Type Strains, Phase IV (KMG-IV): sequencing the most valuable type-strain genomes for metagenomic binning, comparative biology and taxonomic classification.</title>
        <authorList>
            <person name="Goeker M."/>
        </authorList>
    </citation>
    <scope>NUCLEOTIDE SEQUENCE [LARGE SCALE GENOMIC DNA]</scope>
    <source>
        <strain evidence="1 2">DSM 14823</strain>
    </source>
</reference>
<sequence length="269" mass="29717">MSDKRKDKQMRQVKRTRHIDMPGMMRRNFTLIELLVVIAIIAILAAMLLPALNKARDKARAIKCLNNQKQFGTAFISYADSNDGQIPCASFSGNASPYWMHNLVETGLLPGRVDAGDNISVSAQGIWNCPANGEQTRYFGSKALRAEMSYGANGFASFNKNTGTNNFETYDGFLGAKISQIKSPSTKYAMMDASSYRLDYHTNSGKVQETDTAGTWPNGVEFVDYRHSNGVNILYSDGHAAANIGIVYGGHPFRNTYWRARKTPGTSDN</sequence>
<gene>
    <name evidence="1" type="ORF">C8D82_10388</name>
</gene>
<organism evidence="1 2">
    <name type="scientific">Victivallis vadensis</name>
    <dbReference type="NCBI Taxonomy" id="172901"/>
    <lineage>
        <taxon>Bacteria</taxon>
        <taxon>Pseudomonadati</taxon>
        <taxon>Lentisphaerota</taxon>
        <taxon>Lentisphaeria</taxon>
        <taxon>Victivallales</taxon>
        <taxon>Victivallaceae</taxon>
        <taxon>Victivallis</taxon>
    </lineage>
</organism>
<evidence type="ECO:0000313" key="1">
    <source>
        <dbReference type="EMBL" id="PVY45174.1"/>
    </source>
</evidence>
<accession>A0A2U1B933</accession>
<dbReference type="InterPro" id="IPR045584">
    <property type="entry name" value="Pilin-like"/>
</dbReference>
<dbReference type="Gene3D" id="3.30.700.10">
    <property type="entry name" value="Glycoprotein, Type 4 Pilin"/>
    <property type="match status" value="1"/>
</dbReference>
<keyword evidence="2" id="KW-1185">Reference proteome</keyword>
<dbReference type="EMBL" id="QEKH01000003">
    <property type="protein sequence ID" value="PVY45174.1"/>
    <property type="molecule type" value="Genomic_DNA"/>
</dbReference>
<name>A0A2U1B933_9BACT</name>
<dbReference type="Pfam" id="PF07963">
    <property type="entry name" value="N_methyl"/>
    <property type="match status" value="1"/>
</dbReference>
<dbReference type="AlphaFoldDB" id="A0A2U1B933"/>
<evidence type="ECO:0000313" key="2">
    <source>
        <dbReference type="Proteomes" id="UP000245959"/>
    </source>
</evidence>
<proteinExistence type="predicted"/>
<dbReference type="PANTHER" id="PTHR30093:SF2">
    <property type="entry name" value="TYPE II SECRETION SYSTEM PROTEIN H"/>
    <property type="match status" value="1"/>
</dbReference>
<dbReference type="SUPFAM" id="SSF54523">
    <property type="entry name" value="Pili subunits"/>
    <property type="match status" value="1"/>
</dbReference>
<dbReference type="Proteomes" id="UP000245959">
    <property type="component" value="Unassembled WGS sequence"/>
</dbReference>